<evidence type="ECO:0000313" key="2">
    <source>
        <dbReference type="EMBL" id="HFK20944.1"/>
    </source>
</evidence>
<dbReference type="Pfam" id="PF01037">
    <property type="entry name" value="AsnC_trans_reg"/>
    <property type="match status" value="1"/>
</dbReference>
<comment type="caution">
    <text evidence="2">The sequence shown here is derived from an EMBL/GenBank/DDBJ whole genome shotgun (WGS) entry which is preliminary data.</text>
</comment>
<evidence type="ECO:0000259" key="1">
    <source>
        <dbReference type="Pfam" id="PF01037"/>
    </source>
</evidence>
<name>A0A7C3ESU3_9CREN</name>
<dbReference type="AlphaFoldDB" id="A0A7C3ESU3"/>
<dbReference type="Gene3D" id="3.30.70.920">
    <property type="match status" value="1"/>
</dbReference>
<dbReference type="EMBL" id="DSTX01000011">
    <property type="protein sequence ID" value="HFK20944.1"/>
    <property type="molecule type" value="Genomic_DNA"/>
</dbReference>
<protein>
    <submittedName>
        <fullName evidence="2">Lrp/AsnC family transcriptional regulator</fullName>
    </submittedName>
</protein>
<reference evidence="2" key="1">
    <citation type="journal article" date="2020" name="mSystems">
        <title>Genome- and Community-Level Interaction Insights into Carbon Utilization and Element Cycling Functions of Hydrothermarchaeota in Hydrothermal Sediment.</title>
        <authorList>
            <person name="Zhou Z."/>
            <person name="Liu Y."/>
            <person name="Xu W."/>
            <person name="Pan J."/>
            <person name="Luo Z.H."/>
            <person name="Li M."/>
        </authorList>
    </citation>
    <scope>NUCLEOTIDE SEQUENCE [LARGE SCALE GENOMIC DNA]</scope>
    <source>
        <strain evidence="2">SpSt-468</strain>
    </source>
</reference>
<organism evidence="2">
    <name type="scientific">Candidatus Methanomethylicus mesodigestus</name>
    <dbReference type="NCBI Taxonomy" id="1867258"/>
    <lineage>
        <taxon>Archaea</taxon>
        <taxon>Thermoproteota</taxon>
        <taxon>Methanosuratincolia</taxon>
        <taxon>Candidatus Methanomethylicales</taxon>
        <taxon>Candidatus Methanomethylicaceae</taxon>
        <taxon>Candidatus Methanomethylicus</taxon>
    </lineage>
</organism>
<dbReference type="InterPro" id="IPR011008">
    <property type="entry name" value="Dimeric_a/b-barrel"/>
</dbReference>
<proteinExistence type="predicted"/>
<sequence length="79" mass="9035">MTFAFILINTIAGSEEKVVEKMRSIKGISEIHTVYGTFDIIAKIQIEEPDDRMKEEITWKIRGIKEVQSTTTLIVAKSY</sequence>
<gene>
    <name evidence="2" type="ORF">ENS19_06655</name>
</gene>
<dbReference type="SUPFAM" id="SSF54909">
    <property type="entry name" value="Dimeric alpha+beta barrel"/>
    <property type="match status" value="1"/>
</dbReference>
<feature type="domain" description="Transcription regulator AsnC/Lrp ligand binding" evidence="1">
    <location>
        <begin position="7"/>
        <end position="77"/>
    </location>
</feature>
<accession>A0A7C3ESU3</accession>
<dbReference type="InterPro" id="IPR019887">
    <property type="entry name" value="Tscrpt_reg_AsnC/Lrp_C"/>
</dbReference>